<dbReference type="OrthoDB" id="9899179at2759"/>
<dbReference type="EMBL" id="BFAA01014365">
    <property type="protein sequence ID" value="GCB78226.1"/>
    <property type="molecule type" value="Genomic_DNA"/>
</dbReference>
<dbReference type="OMA" id="IMVVPCK"/>
<protein>
    <submittedName>
        <fullName evidence="1">Uncharacterized protein</fullName>
    </submittedName>
</protein>
<comment type="caution">
    <text evidence="1">The sequence shown here is derived from an EMBL/GenBank/DDBJ whole genome shotgun (WGS) entry which is preliminary data.</text>
</comment>
<gene>
    <name evidence="1" type="ORF">scyTo_0019378</name>
</gene>
<dbReference type="GO" id="GO:0045944">
    <property type="term" value="P:positive regulation of transcription by RNA polymerase II"/>
    <property type="evidence" value="ECO:0007669"/>
    <property type="project" value="TreeGrafter"/>
</dbReference>
<feature type="non-terminal residue" evidence="1">
    <location>
        <position position="1"/>
    </location>
</feature>
<proteinExistence type="predicted"/>
<sequence length="82" mass="9472">KRCVAKLPDLHLDIHNSCVMSKMRSYLHAVEKITDRRCQDMLQPTVQLIRRLYIIMVVPCKAELVFLTNNCSALRRTASMAI</sequence>
<evidence type="ECO:0000313" key="1">
    <source>
        <dbReference type="EMBL" id="GCB78226.1"/>
    </source>
</evidence>
<dbReference type="PANTHER" id="PTHR15974:SF0">
    <property type="entry name" value="CYTOKINE-LIKE PROTEIN 1"/>
    <property type="match status" value="1"/>
</dbReference>
<reference evidence="1 2" key="1">
    <citation type="journal article" date="2018" name="Nat. Ecol. Evol.">
        <title>Shark genomes provide insights into elasmobranch evolution and the origin of vertebrates.</title>
        <authorList>
            <person name="Hara Y"/>
            <person name="Yamaguchi K"/>
            <person name="Onimaru K"/>
            <person name="Kadota M"/>
            <person name="Koyanagi M"/>
            <person name="Keeley SD"/>
            <person name="Tatsumi K"/>
            <person name="Tanaka K"/>
            <person name="Motone F"/>
            <person name="Kageyama Y"/>
            <person name="Nozu R"/>
            <person name="Adachi N"/>
            <person name="Nishimura O"/>
            <person name="Nakagawa R"/>
            <person name="Tanegashima C"/>
            <person name="Kiyatake I"/>
            <person name="Matsumoto R"/>
            <person name="Murakumo K"/>
            <person name="Nishida K"/>
            <person name="Terakita A"/>
            <person name="Kuratani S"/>
            <person name="Sato K"/>
            <person name="Hyodo S Kuraku.S."/>
        </authorList>
    </citation>
    <scope>NUCLEOTIDE SEQUENCE [LARGE SCALE GENOMIC DNA]</scope>
</reference>
<organism evidence="1 2">
    <name type="scientific">Scyliorhinus torazame</name>
    <name type="common">Cloudy catshark</name>
    <name type="synonym">Catulus torazame</name>
    <dbReference type="NCBI Taxonomy" id="75743"/>
    <lineage>
        <taxon>Eukaryota</taxon>
        <taxon>Metazoa</taxon>
        <taxon>Chordata</taxon>
        <taxon>Craniata</taxon>
        <taxon>Vertebrata</taxon>
        <taxon>Chondrichthyes</taxon>
        <taxon>Elasmobranchii</taxon>
        <taxon>Galeomorphii</taxon>
        <taxon>Galeoidea</taxon>
        <taxon>Carcharhiniformes</taxon>
        <taxon>Scyliorhinidae</taxon>
        <taxon>Scyliorhinus</taxon>
    </lineage>
</organism>
<evidence type="ECO:0000313" key="2">
    <source>
        <dbReference type="Proteomes" id="UP000288216"/>
    </source>
</evidence>
<dbReference type="Proteomes" id="UP000288216">
    <property type="component" value="Unassembled WGS sequence"/>
</dbReference>
<accession>A0A401PYP3</accession>
<dbReference type="Pfam" id="PF15153">
    <property type="entry name" value="CYTL1"/>
    <property type="match status" value="1"/>
</dbReference>
<dbReference type="AlphaFoldDB" id="A0A401PYP3"/>
<keyword evidence="2" id="KW-1185">Reference proteome</keyword>
<name>A0A401PYP3_SCYTO</name>
<dbReference type="InterPro" id="IPR029253">
    <property type="entry name" value="CYTL1"/>
</dbReference>
<dbReference type="PANTHER" id="PTHR15974">
    <property type="entry name" value="CYTOKINE-LIKE PROTEIN 1"/>
    <property type="match status" value="1"/>
</dbReference>